<dbReference type="GO" id="GO:0003700">
    <property type="term" value="F:DNA-binding transcription factor activity"/>
    <property type="evidence" value="ECO:0007669"/>
    <property type="project" value="TreeGrafter"/>
</dbReference>
<evidence type="ECO:0000256" key="3">
    <source>
        <dbReference type="ARBA" id="ARBA00023163"/>
    </source>
</evidence>
<accession>A0A242MYS2</accession>
<evidence type="ECO:0000313" key="7">
    <source>
        <dbReference type="Proteomes" id="UP000194546"/>
    </source>
</evidence>
<dbReference type="PANTHER" id="PTHR30055:SF234">
    <property type="entry name" value="HTH-TYPE TRANSCRIPTIONAL REGULATOR BETI"/>
    <property type="match status" value="1"/>
</dbReference>
<sequence length="250" mass="27299">MQAKMGKTMHESQAAETYQTRVGALRREKTRNRLIESALGVFAEKGPDAPLIDDFISAAGVARGTFYNYFRTTAELLAAVAGESSDEVLGVIDPLVREIKDPAQRVVAGSCLYMQMASRYPLWGAFITRVGTKRGSRGRLLDEYLTRDLHLAISTGRFHPVDLVVARDIVLGSIMYGIETLLSGGAPVDYAQQSMYALLQAFGINAREARTLAYASIVDCPDPRGVIFERVDKLREASKAIAPEAHAVSS</sequence>
<organism evidence="6 7">
    <name type="scientific">Caballeronia sordidicola</name>
    <name type="common">Burkholderia sordidicola</name>
    <dbReference type="NCBI Taxonomy" id="196367"/>
    <lineage>
        <taxon>Bacteria</taxon>
        <taxon>Pseudomonadati</taxon>
        <taxon>Pseudomonadota</taxon>
        <taxon>Betaproteobacteria</taxon>
        <taxon>Burkholderiales</taxon>
        <taxon>Burkholderiaceae</taxon>
        <taxon>Caballeronia</taxon>
    </lineage>
</organism>
<dbReference type="Pfam" id="PF21306">
    <property type="entry name" value="TetR_C_40"/>
    <property type="match status" value="1"/>
</dbReference>
<name>A0A242MYS2_CABSO</name>
<dbReference type="PANTHER" id="PTHR30055">
    <property type="entry name" value="HTH-TYPE TRANSCRIPTIONAL REGULATOR RUTR"/>
    <property type="match status" value="1"/>
</dbReference>
<evidence type="ECO:0000256" key="1">
    <source>
        <dbReference type="ARBA" id="ARBA00023015"/>
    </source>
</evidence>
<comment type="caution">
    <text evidence="6">The sequence shown here is derived from an EMBL/GenBank/DDBJ whole genome shotgun (WGS) entry which is preliminary data.</text>
</comment>
<dbReference type="Proteomes" id="UP000194546">
    <property type="component" value="Unassembled WGS sequence"/>
</dbReference>
<keyword evidence="2 4" id="KW-0238">DNA-binding</keyword>
<dbReference type="PRINTS" id="PR00455">
    <property type="entry name" value="HTHTETR"/>
</dbReference>
<evidence type="ECO:0000256" key="4">
    <source>
        <dbReference type="PROSITE-ProRule" id="PRU00335"/>
    </source>
</evidence>
<keyword evidence="3" id="KW-0804">Transcription</keyword>
<evidence type="ECO:0000256" key="2">
    <source>
        <dbReference type="ARBA" id="ARBA00023125"/>
    </source>
</evidence>
<dbReference type="InterPro" id="IPR050109">
    <property type="entry name" value="HTH-type_TetR-like_transc_reg"/>
</dbReference>
<dbReference type="SUPFAM" id="SSF46689">
    <property type="entry name" value="Homeodomain-like"/>
    <property type="match status" value="1"/>
</dbReference>
<feature type="DNA-binding region" description="H-T-H motif" evidence="4">
    <location>
        <begin position="51"/>
        <end position="70"/>
    </location>
</feature>
<dbReference type="EMBL" id="NBTY01000058">
    <property type="protein sequence ID" value="OTP76473.1"/>
    <property type="molecule type" value="Genomic_DNA"/>
</dbReference>
<dbReference type="Pfam" id="PF00440">
    <property type="entry name" value="TetR_N"/>
    <property type="match status" value="1"/>
</dbReference>
<gene>
    <name evidence="6" type="ORF">PAMC26510_11470</name>
</gene>
<keyword evidence="1" id="KW-0805">Transcription regulation</keyword>
<dbReference type="GO" id="GO:0000976">
    <property type="term" value="F:transcription cis-regulatory region binding"/>
    <property type="evidence" value="ECO:0007669"/>
    <property type="project" value="TreeGrafter"/>
</dbReference>
<dbReference type="PROSITE" id="PS50977">
    <property type="entry name" value="HTH_TETR_2"/>
    <property type="match status" value="1"/>
</dbReference>
<proteinExistence type="predicted"/>
<reference evidence="6 7" key="1">
    <citation type="submission" date="2017-03" db="EMBL/GenBank/DDBJ databases">
        <title>Genome analysis of strain PAMC 26510.</title>
        <authorList>
            <person name="Oh H.-M."/>
            <person name="Yang J.-A."/>
        </authorList>
    </citation>
    <scope>NUCLEOTIDE SEQUENCE [LARGE SCALE GENOMIC DNA]</scope>
    <source>
        <strain evidence="6 7">PAMC 26510</strain>
    </source>
</reference>
<evidence type="ECO:0000313" key="6">
    <source>
        <dbReference type="EMBL" id="OTP76473.1"/>
    </source>
</evidence>
<dbReference type="InterPro" id="IPR001647">
    <property type="entry name" value="HTH_TetR"/>
</dbReference>
<dbReference type="AlphaFoldDB" id="A0A242MYS2"/>
<protein>
    <submittedName>
        <fullName evidence="6">Transcriptional regulator, TetR family</fullName>
    </submittedName>
</protein>
<feature type="domain" description="HTH tetR-type" evidence="5">
    <location>
        <begin position="28"/>
        <end position="88"/>
    </location>
</feature>
<dbReference type="InterPro" id="IPR009057">
    <property type="entry name" value="Homeodomain-like_sf"/>
</dbReference>
<evidence type="ECO:0000259" key="5">
    <source>
        <dbReference type="PROSITE" id="PS50977"/>
    </source>
</evidence>
<dbReference type="Gene3D" id="1.10.357.10">
    <property type="entry name" value="Tetracycline Repressor, domain 2"/>
    <property type="match status" value="1"/>
</dbReference>
<dbReference type="InterPro" id="IPR049513">
    <property type="entry name" value="TetR_C_40"/>
</dbReference>